<keyword evidence="4" id="KW-1185">Reference proteome</keyword>
<dbReference type="Proteomes" id="UP000011715">
    <property type="component" value="Unassembled WGS sequence"/>
</dbReference>
<reference evidence="3" key="5">
    <citation type="submission" date="2015-06" db="UniProtKB">
        <authorList>
            <consortium name="EnsemblFungi"/>
        </authorList>
    </citation>
    <scope>IDENTIFICATION</scope>
    <source>
        <strain evidence="3">ATCC 64411</strain>
    </source>
</reference>
<reference evidence="2" key="2">
    <citation type="submission" date="2010-05" db="EMBL/GenBank/DDBJ databases">
        <title>The Genome Sequence of Magnaporthe poae strain ATCC 64411.</title>
        <authorList>
            <consortium name="The Broad Institute Genome Sequencing Platform"/>
            <consortium name="Broad Institute Genome Sequencing Center for Infectious Disease"/>
            <person name="Ma L.-J."/>
            <person name="Dead R."/>
            <person name="Young S."/>
            <person name="Zeng Q."/>
            <person name="Koehrsen M."/>
            <person name="Alvarado L."/>
            <person name="Berlin A."/>
            <person name="Chapman S.B."/>
            <person name="Chen Z."/>
            <person name="Freedman E."/>
            <person name="Gellesch M."/>
            <person name="Goldberg J."/>
            <person name="Griggs A."/>
            <person name="Gujja S."/>
            <person name="Heilman E.R."/>
            <person name="Heiman D."/>
            <person name="Hepburn T."/>
            <person name="Howarth C."/>
            <person name="Jen D."/>
            <person name="Larson L."/>
            <person name="Mehta T."/>
            <person name="Neiman D."/>
            <person name="Pearson M."/>
            <person name="Roberts A."/>
            <person name="Saif S."/>
            <person name="Shea T."/>
            <person name="Shenoy N."/>
            <person name="Sisk P."/>
            <person name="Stolte C."/>
            <person name="Sykes S."/>
            <person name="Walk T."/>
            <person name="White J."/>
            <person name="Yandava C."/>
            <person name="Haas B."/>
            <person name="Nusbaum C."/>
            <person name="Birren B."/>
        </authorList>
    </citation>
    <scope>NUCLEOTIDE SEQUENCE</scope>
    <source>
        <strain evidence="2">ATCC 64411</strain>
    </source>
</reference>
<organism evidence="3 4">
    <name type="scientific">Magnaporthiopsis poae (strain ATCC 64411 / 73-15)</name>
    <name type="common">Kentucky bluegrass fungus</name>
    <name type="synonym">Magnaporthe poae</name>
    <dbReference type="NCBI Taxonomy" id="644358"/>
    <lineage>
        <taxon>Eukaryota</taxon>
        <taxon>Fungi</taxon>
        <taxon>Dikarya</taxon>
        <taxon>Ascomycota</taxon>
        <taxon>Pezizomycotina</taxon>
        <taxon>Sordariomycetes</taxon>
        <taxon>Sordariomycetidae</taxon>
        <taxon>Magnaporthales</taxon>
        <taxon>Magnaporthaceae</taxon>
        <taxon>Magnaporthiopsis</taxon>
    </lineage>
</organism>
<reference evidence="4" key="1">
    <citation type="submission" date="2010-05" db="EMBL/GenBank/DDBJ databases">
        <title>The genome sequence of Magnaporthe poae strain ATCC 64411.</title>
        <authorList>
            <person name="Ma L.-J."/>
            <person name="Dead R."/>
            <person name="Young S."/>
            <person name="Zeng Q."/>
            <person name="Koehrsen M."/>
            <person name="Alvarado L."/>
            <person name="Berlin A."/>
            <person name="Chapman S.B."/>
            <person name="Chen Z."/>
            <person name="Freedman E."/>
            <person name="Gellesch M."/>
            <person name="Goldberg J."/>
            <person name="Griggs A."/>
            <person name="Gujja S."/>
            <person name="Heilman E.R."/>
            <person name="Heiman D."/>
            <person name="Hepburn T."/>
            <person name="Howarth C."/>
            <person name="Jen D."/>
            <person name="Larson L."/>
            <person name="Mehta T."/>
            <person name="Neiman D."/>
            <person name="Pearson M."/>
            <person name="Roberts A."/>
            <person name="Saif S."/>
            <person name="Shea T."/>
            <person name="Shenoy N."/>
            <person name="Sisk P."/>
            <person name="Stolte C."/>
            <person name="Sykes S."/>
            <person name="Walk T."/>
            <person name="White J."/>
            <person name="Yandava C."/>
            <person name="Haas B."/>
            <person name="Nusbaum C."/>
            <person name="Birren B."/>
        </authorList>
    </citation>
    <scope>NUCLEOTIDE SEQUENCE [LARGE SCALE GENOMIC DNA]</scope>
    <source>
        <strain evidence="4">ATCC 64411 / 73-15</strain>
    </source>
</reference>
<dbReference type="VEuPathDB" id="FungiDB:MAPG_07177"/>
<evidence type="ECO:0000313" key="3">
    <source>
        <dbReference type="EnsemblFungi" id="MAPG_07177T0"/>
    </source>
</evidence>
<evidence type="ECO:0000256" key="1">
    <source>
        <dbReference type="SAM" id="SignalP"/>
    </source>
</evidence>
<dbReference type="eggNOG" id="ENOG502RN41">
    <property type="taxonomic scope" value="Eukaryota"/>
</dbReference>
<keyword evidence="1" id="KW-0732">Signal</keyword>
<feature type="signal peptide" evidence="1">
    <location>
        <begin position="1"/>
        <end position="19"/>
    </location>
</feature>
<evidence type="ECO:0000313" key="2">
    <source>
        <dbReference type="EMBL" id="KLU88190.1"/>
    </source>
</evidence>
<dbReference type="EMBL" id="GL876971">
    <property type="protein sequence ID" value="KLU88190.1"/>
    <property type="molecule type" value="Genomic_DNA"/>
</dbReference>
<reference evidence="3" key="4">
    <citation type="journal article" date="2015" name="G3 (Bethesda)">
        <title>Genome sequences of three phytopathogenic species of the Magnaporthaceae family of fungi.</title>
        <authorList>
            <person name="Okagaki L.H."/>
            <person name="Nunes C.C."/>
            <person name="Sailsbery J."/>
            <person name="Clay B."/>
            <person name="Brown D."/>
            <person name="John T."/>
            <person name="Oh Y."/>
            <person name="Young N."/>
            <person name="Fitzgerald M."/>
            <person name="Haas B.J."/>
            <person name="Zeng Q."/>
            <person name="Young S."/>
            <person name="Adiconis X."/>
            <person name="Fan L."/>
            <person name="Levin J.Z."/>
            <person name="Mitchell T.K."/>
            <person name="Okubara P.A."/>
            <person name="Farman M.L."/>
            <person name="Kohn L.M."/>
            <person name="Birren B."/>
            <person name="Ma L.-J."/>
            <person name="Dean R.A."/>
        </authorList>
    </citation>
    <scope>NUCLEOTIDE SEQUENCE</scope>
    <source>
        <strain evidence="3">ATCC 64411 / 73-15</strain>
    </source>
</reference>
<dbReference type="OrthoDB" id="10443191at2759"/>
<dbReference type="EMBL" id="ADBL01001734">
    <property type="status" value="NOT_ANNOTATED_CDS"/>
    <property type="molecule type" value="Genomic_DNA"/>
</dbReference>
<name>A0A0C4E3Z5_MAGP6</name>
<evidence type="ECO:0000313" key="4">
    <source>
        <dbReference type="Proteomes" id="UP000011715"/>
    </source>
</evidence>
<gene>
    <name evidence="2" type="ORF">MAPG_07177</name>
</gene>
<reference evidence="2" key="3">
    <citation type="submission" date="2011-03" db="EMBL/GenBank/DDBJ databases">
        <title>Annotation of Magnaporthe poae ATCC 64411.</title>
        <authorList>
            <person name="Ma L.-J."/>
            <person name="Dead R."/>
            <person name="Young S.K."/>
            <person name="Zeng Q."/>
            <person name="Gargeya S."/>
            <person name="Fitzgerald M."/>
            <person name="Haas B."/>
            <person name="Abouelleil A."/>
            <person name="Alvarado L."/>
            <person name="Arachchi H.M."/>
            <person name="Berlin A."/>
            <person name="Brown A."/>
            <person name="Chapman S.B."/>
            <person name="Chen Z."/>
            <person name="Dunbar C."/>
            <person name="Freedman E."/>
            <person name="Gearin G."/>
            <person name="Gellesch M."/>
            <person name="Goldberg J."/>
            <person name="Griggs A."/>
            <person name="Gujja S."/>
            <person name="Heiman D."/>
            <person name="Howarth C."/>
            <person name="Larson L."/>
            <person name="Lui A."/>
            <person name="MacDonald P.J.P."/>
            <person name="Mehta T."/>
            <person name="Montmayeur A."/>
            <person name="Murphy C."/>
            <person name="Neiman D."/>
            <person name="Pearson M."/>
            <person name="Priest M."/>
            <person name="Roberts A."/>
            <person name="Saif S."/>
            <person name="Shea T."/>
            <person name="Shenoy N."/>
            <person name="Sisk P."/>
            <person name="Stolte C."/>
            <person name="Sykes S."/>
            <person name="Yandava C."/>
            <person name="Wortman J."/>
            <person name="Nusbaum C."/>
            <person name="Birren B."/>
        </authorList>
    </citation>
    <scope>NUCLEOTIDE SEQUENCE</scope>
    <source>
        <strain evidence="2">ATCC 64411</strain>
    </source>
</reference>
<protein>
    <submittedName>
        <fullName evidence="2 3">Uncharacterized protein</fullName>
    </submittedName>
</protein>
<accession>A0A0C4E3Z5</accession>
<sequence length="193" mass="20425">MQFTILPAVFVAAAQLIMAAPVETNFETATQLATSTSTSAGTAAATSTAAIPTWAYFIKNINAVSPSTPTSTTLATSVVAAPTEPALAPRDGVDHSKKLKDYLDYSTKPGDKLPECCKKCMLETSNRGGTFGQTVNVMETTLGDFCNYEIRTATWLRDLVLPCTDNACAADHPGTTDASQKWMANVCPGKYGN</sequence>
<dbReference type="AlphaFoldDB" id="A0A0C4E3Z5"/>
<dbReference type="EnsemblFungi" id="MAPG_07177T0">
    <property type="protein sequence ID" value="MAPG_07177T0"/>
    <property type="gene ID" value="MAPG_07177"/>
</dbReference>
<feature type="chain" id="PRO_5009385691" evidence="1">
    <location>
        <begin position="20"/>
        <end position="193"/>
    </location>
</feature>
<proteinExistence type="predicted"/>